<keyword evidence="5" id="KW-1185">Reference proteome</keyword>
<sequence length="1087" mass="122315">MKKIKRLCAVGLCLAIIAATASTSLQMVSAIETESFSQKISSLYQEPEMEYKPETRWWLAEGSHTDETLLESIQELYDAGFGAVEFVTLDESKYLDNQRYAWGSEEWIHDSHLIVEKCTELGMGVSFTSGTNWGTANLVSITPDDEAAAQQLGYKSQDFAAGEHYQGILPTPELPDKVTKMRLERVITAKKSQTSAENTTHLVEGSLTDITNMATQNSDSSWSIDYTAPTDGDYVLIAFWQYGTGETFKPAISDSFTINYYSREGADALIEYWNENVLDDSLKEMILENGDVSMYMDSLEAQPSGDYSTGNFWSADYLQEFQERRGYDLSPYLPVIVLNSYGPFAKEFQYTYTIEGQEILCEKIRNDLYQTNTELYMEECLDVLTEWLHSFGMTLRAENSYGEFLDYSQPVKSLDWVETESWEFHSEIDELRNQAGAAHLYGKTYSSETGAIVGQNYLHNNDYFRQIFYTQFASGVQRTVLHGYSSAYGPEQNTNWPGYEGMGATISERFNKRQPGFVDYPELNTHLSRLQKVLRQGTIKMDVGILRTDYSLNNTWWLNTESYDDNYMRQNKGLHWQDTSLQNAGYTYDYFSPMLLQDQDISCTNGQIQADGVGYQALIVYQDNMPYETAKVLYEWAKSGLPVVIVDGPTEDLIRCFVYDKNESAALHTTYNDGKDNEMLALMEQIRQLDNVAVIQSQDQADDALLSLGIHPRAEYIEPNSKLLSVVRQAEDASYLFLYNYMYTDQTNYQGQVSVEGTYKPYVLDTWTGKTTELAEYKYQDNRTILNVDLAPGDVMVFALDPNANDDTTVIMKNNVDQVVVEDGKTMMYVPDSGKSALIYSDGTTYETENNTVPEDITLDQWNLTVQDWQPGEKLTRTEDRGLGYTTTEVTYDTNKVDINVGETELIPWKEIPKVGKDVSGVGTYTTTFTLPENWNQKDNALIFNADSFGGGTAAVFVNGQQAEVNMDNCTANLSKYVQPGENTLEVRVTSSLTNRMVALGRVSAEPDDYGLIGNVVLNTYTKVAVTDTEQPTPSNPSETPSETPNPSNPNQPDGTDSPQTGDTVPVFGITALLLTVGTLAIIRKRR</sequence>
<name>A0ABR7IRE5_9CLOT</name>
<dbReference type="Gene3D" id="2.60.120.260">
    <property type="entry name" value="Galactose-binding domain-like"/>
    <property type="match status" value="1"/>
</dbReference>
<dbReference type="PANTHER" id="PTHR36848:SF2">
    <property type="entry name" value="SECRETED PROTEIN"/>
    <property type="match status" value="1"/>
</dbReference>
<organism evidence="4 5">
    <name type="scientific">Clostridium facile</name>
    <dbReference type="NCBI Taxonomy" id="2763035"/>
    <lineage>
        <taxon>Bacteria</taxon>
        <taxon>Bacillati</taxon>
        <taxon>Bacillota</taxon>
        <taxon>Clostridia</taxon>
        <taxon>Eubacteriales</taxon>
        <taxon>Clostridiaceae</taxon>
        <taxon>Clostridium</taxon>
    </lineage>
</organism>
<gene>
    <name evidence="4" type="ORF">H8Z77_06555</name>
</gene>
<evidence type="ECO:0000256" key="3">
    <source>
        <dbReference type="SAM" id="SignalP"/>
    </source>
</evidence>
<dbReference type="Pfam" id="PF17132">
    <property type="entry name" value="Glyco_hydro_106"/>
    <property type="match status" value="1"/>
</dbReference>
<dbReference type="RefSeq" id="WP_186996529.1">
    <property type="nucleotide sequence ID" value="NZ_JACOQK010000001.1"/>
</dbReference>
<comment type="caution">
    <text evidence="4">The sequence shown here is derived from an EMBL/GenBank/DDBJ whole genome shotgun (WGS) entry which is preliminary data.</text>
</comment>
<reference evidence="4 5" key="1">
    <citation type="submission" date="2020-08" db="EMBL/GenBank/DDBJ databases">
        <title>Genome public.</title>
        <authorList>
            <person name="Liu C."/>
            <person name="Sun Q."/>
        </authorList>
    </citation>
    <scope>NUCLEOTIDE SEQUENCE [LARGE SCALE GENOMIC DNA]</scope>
    <source>
        <strain evidence="4 5">NSJ-27</strain>
    </source>
</reference>
<feature type="signal peptide" evidence="3">
    <location>
        <begin position="1"/>
        <end position="21"/>
    </location>
</feature>
<feature type="compositionally biased region" description="Polar residues" evidence="1">
    <location>
        <begin position="1054"/>
        <end position="1063"/>
    </location>
</feature>
<evidence type="ECO:0008006" key="6">
    <source>
        <dbReference type="Google" id="ProtNLM"/>
    </source>
</evidence>
<dbReference type="InterPro" id="IPR053161">
    <property type="entry name" value="Ulvan_degrading_GH"/>
</dbReference>
<keyword evidence="2" id="KW-0472">Membrane</keyword>
<feature type="region of interest" description="Disordered" evidence="1">
    <location>
        <begin position="1027"/>
        <end position="1064"/>
    </location>
</feature>
<keyword evidence="3" id="KW-0732">Signal</keyword>
<evidence type="ECO:0000256" key="2">
    <source>
        <dbReference type="SAM" id="Phobius"/>
    </source>
</evidence>
<dbReference type="InterPro" id="IPR008979">
    <property type="entry name" value="Galactose-bd-like_sf"/>
</dbReference>
<dbReference type="Proteomes" id="UP000649151">
    <property type="component" value="Unassembled WGS sequence"/>
</dbReference>
<evidence type="ECO:0000313" key="4">
    <source>
        <dbReference type="EMBL" id="MBC5787678.1"/>
    </source>
</evidence>
<dbReference type="PANTHER" id="PTHR36848">
    <property type="entry name" value="DNA-BINDING PROTEIN (PUTATIVE SECRETED PROTEIN)-RELATED"/>
    <property type="match status" value="1"/>
</dbReference>
<protein>
    <recommendedName>
        <fullName evidence="6">Glycosyl hydrolases family 2, sugar binding domain</fullName>
    </recommendedName>
</protein>
<dbReference type="EMBL" id="JACOQK010000001">
    <property type="protein sequence ID" value="MBC5787678.1"/>
    <property type="molecule type" value="Genomic_DNA"/>
</dbReference>
<proteinExistence type="predicted"/>
<feature type="chain" id="PRO_5046344425" description="Glycosyl hydrolases family 2, sugar binding domain" evidence="3">
    <location>
        <begin position="22"/>
        <end position="1087"/>
    </location>
</feature>
<keyword evidence="2" id="KW-1133">Transmembrane helix</keyword>
<accession>A0ABR7IRE5</accession>
<evidence type="ECO:0000313" key="5">
    <source>
        <dbReference type="Proteomes" id="UP000649151"/>
    </source>
</evidence>
<evidence type="ECO:0000256" key="1">
    <source>
        <dbReference type="SAM" id="MobiDB-lite"/>
    </source>
</evidence>
<dbReference type="SUPFAM" id="SSF49785">
    <property type="entry name" value="Galactose-binding domain-like"/>
    <property type="match status" value="1"/>
</dbReference>
<keyword evidence="2" id="KW-0812">Transmembrane</keyword>
<feature type="transmembrane region" description="Helical" evidence="2">
    <location>
        <begin position="1065"/>
        <end position="1083"/>
    </location>
</feature>
<feature type="compositionally biased region" description="Low complexity" evidence="1">
    <location>
        <begin position="1029"/>
        <end position="1053"/>
    </location>
</feature>